<dbReference type="CDD" id="cd00293">
    <property type="entry name" value="USP-like"/>
    <property type="match status" value="1"/>
</dbReference>
<dbReference type="Pfam" id="PF00582">
    <property type="entry name" value="Usp"/>
    <property type="match status" value="1"/>
</dbReference>
<dbReference type="PIRSF" id="PIRSF006276">
    <property type="entry name" value="UspA"/>
    <property type="match status" value="1"/>
</dbReference>
<dbReference type="OrthoDB" id="9777884at2"/>
<dbReference type="GO" id="GO:0005737">
    <property type="term" value="C:cytoplasm"/>
    <property type="evidence" value="ECO:0007669"/>
    <property type="project" value="UniProtKB-SubCell"/>
</dbReference>
<protein>
    <recommendedName>
        <fullName evidence="2">Universal stress protein</fullName>
    </recommendedName>
</protein>
<evidence type="ECO:0000256" key="1">
    <source>
        <dbReference type="ARBA" id="ARBA00008791"/>
    </source>
</evidence>
<dbReference type="InterPro" id="IPR014729">
    <property type="entry name" value="Rossmann-like_a/b/a_fold"/>
</dbReference>
<sequence length="139" mass="15475">MYQKILVAADGSEHSIRTAERAAELVNLQEDGEITIVYVIDGEQSKSDVLSEGDQGMVEQRRQQRLKPIEEILQEKNASYQINIQHGEPGPTIVKYANENNFDLVVIGSRGLNTLQEMVLGSVSHKVAKRAKCPVMIVK</sequence>
<comment type="similarity">
    <text evidence="1 2">Belongs to the universal stress protein A family.</text>
</comment>
<keyword evidence="2" id="KW-0963">Cytoplasm</keyword>
<dbReference type="InterPro" id="IPR006016">
    <property type="entry name" value="UspA"/>
</dbReference>
<name>A0A1H0R512_HALAD</name>
<evidence type="ECO:0000259" key="3">
    <source>
        <dbReference type="Pfam" id="PF00582"/>
    </source>
</evidence>
<dbReference type="PANTHER" id="PTHR46268">
    <property type="entry name" value="STRESS RESPONSE PROTEIN NHAX"/>
    <property type="match status" value="1"/>
</dbReference>
<gene>
    <name evidence="4" type="ORF">SAMN05421677_11459</name>
</gene>
<dbReference type="AlphaFoldDB" id="A0A1H0R512"/>
<dbReference type="EMBL" id="FNIZ01000014">
    <property type="protein sequence ID" value="SDP24058.1"/>
    <property type="molecule type" value="Genomic_DNA"/>
</dbReference>
<dbReference type="STRING" id="240303.SAMN05421677_11459"/>
<dbReference type="InterPro" id="IPR006015">
    <property type="entry name" value="Universal_stress_UspA"/>
</dbReference>
<dbReference type="Proteomes" id="UP000198860">
    <property type="component" value="Unassembled WGS sequence"/>
</dbReference>
<dbReference type="PANTHER" id="PTHR46268:SF6">
    <property type="entry name" value="UNIVERSAL STRESS PROTEIN UP12"/>
    <property type="match status" value="1"/>
</dbReference>
<evidence type="ECO:0000313" key="4">
    <source>
        <dbReference type="EMBL" id="SDP24058.1"/>
    </source>
</evidence>
<dbReference type="Gene3D" id="3.40.50.620">
    <property type="entry name" value="HUPs"/>
    <property type="match status" value="1"/>
</dbReference>
<dbReference type="RefSeq" id="WP_089653181.1">
    <property type="nucleotide sequence ID" value="NZ_FNIZ01000014.1"/>
</dbReference>
<proteinExistence type="inferred from homology"/>
<comment type="subcellular location">
    <subcellularLocation>
        <location evidence="2">Cytoplasm</location>
    </subcellularLocation>
</comment>
<dbReference type="PRINTS" id="PR01438">
    <property type="entry name" value="UNVRSLSTRESS"/>
</dbReference>
<organism evidence="4 5">
    <name type="scientific">Halobacillus aidingensis</name>
    <dbReference type="NCBI Taxonomy" id="240303"/>
    <lineage>
        <taxon>Bacteria</taxon>
        <taxon>Bacillati</taxon>
        <taxon>Bacillota</taxon>
        <taxon>Bacilli</taxon>
        <taxon>Bacillales</taxon>
        <taxon>Bacillaceae</taxon>
        <taxon>Halobacillus</taxon>
    </lineage>
</organism>
<evidence type="ECO:0000256" key="2">
    <source>
        <dbReference type="PIRNR" id="PIRNR006276"/>
    </source>
</evidence>
<dbReference type="SUPFAM" id="SSF52402">
    <property type="entry name" value="Adenine nucleotide alpha hydrolases-like"/>
    <property type="match status" value="1"/>
</dbReference>
<accession>A0A1H0R512</accession>
<keyword evidence="5" id="KW-1185">Reference proteome</keyword>
<reference evidence="5" key="1">
    <citation type="submission" date="2016-10" db="EMBL/GenBank/DDBJ databases">
        <authorList>
            <person name="Varghese N."/>
            <person name="Submissions S."/>
        </authorList>
    </citation>
    <scope>NUCLEOTIDE SEQUENCE [LARGE SCALE GENOMIC DNA]</scope>
    <source>
        <strain evidence="5">CGMCC 1.3703</strain>
    </source>
</reference>
<feature type="domain" description="UspA" evidence="3">
    <location>
        <begin position="1"/>
        <end position="139"/>
    </location>
</feature>
<evidence type="ECO:0000313" key="5">
    <source>
        <dbReference type="Proteomes" id="UP000198860"/>
    </source>
</evidence>